<accession>A0A1H8JYS1</accession>
<sequence length="308" mass="33114">MAAQQIAQAHYQAQQAVVRSIVDQGQTLWATVRAADVLDSWLAALDTIIQILTLGQRAAASLSQPYVAAVAREQGVPQLGAGVVNPGAFAGVAADGRDLRSLLMQPALRALGLLAVGVDDQLALRSGLARLTRILETETTDAGRVADGVGMVANRRFVSYVRMLTPPSCGRCIVLAGRAYSWSTGFARHPNCDCYHLPIPEGSPERLLVQSPREAFDGMSREQQNRAFGKSAAEAIRDGGDIAQVVNARRRGATYVAGGREYTREGTTRRGLYGAGREPRPTPEQIYRDAAGDRGKAIGQLRRFGYLI</sequence>
<dbReference type="STRING" id="46177.SAMN05660976_08474"/>
<reference evidence="1 2" key="1">
    <citation type="submission" date="2016-10" db="EMBL/GenBank/DDBJ databases">
        <authorList>
            <person name="de Groot N.N."/>
        </authorList>
    </citation>
    <scope>NUCLEOTIDE SEQUENCE [LARGE SCALE GENOMIC DNA]</scope>
    <source>
        <strain evidence="1 2">DSM 43357</strain>
    </source>
</reference>
<dbReference type="RefSeq" id="WP_091106047.1">
    <property type="nucleotide sequence ID" value="NZ_FOBF01000044.1"/>
</dbReference>
<name>A0A1H8JYS1_9ACTN</name>
<dbReference type="AlphaFoldDB" id="A0A1H8JYS1"/>
<evidence type="ECO:0008006" key="3">
    <source>
        <dbReference type="Google" id="ProtNLM"/>
    </source>
</evidence>
<evidence type="ECO:0000313" key="2">
    <source>
        <dbReference type="Proteomes" id="UP000198953"/>
    </source>
</evidence>
<organism evidence="1 2">
    <name type="scientific">Nonomuraea pusilla</name>
    <dbReference type="NCBI Taxonomy" id="46177"/>
    <lineage>
        <taxon>Bacteria</taxon>
        <taxon>Bacillati</taxon>
        <taxon>Actinomycetota</taxon>
        <taxon>Actinomycetes</taxon>
        <taxon>Streptosporangiales</taxon>
        <taxon>Streptosporangiaceae</taxon>
        <taxon>Nonomuraea</taxon>
    </lineage>
</organism>
<dbReference type="EMBL" id="FOBF01000044">
    <property type="protein sequence ID" value="SEN85701.1"/>
    <property type="molecule type" value="Genomic_DNA"/>
</dbReference>
<keyword evidence="2" id="KW-1185">Reference proteome</keyword>
<proteinExistence type="predicted"/>
<dbReference type="OrthoDB" id="3267958at2"/>
<gene>
    <name evidence="1" type="ORF">SAMN05660976_08474</name>
</gene>
<dbReference type="Proteomes" id="UP000198953">
    <property type="component" value="Unassembled WGS sequence"/>
</dbReference>
<evidence type="ECO:0000313" key="1">
    <source>
        <dbReference type="EMBL" id="SEN85701.1"/>
    </source>
</evidence>
<protein>
    <recommendedName>
        <fullName evidence="3">Phage Mu protein F like protein</fullName>
    </recommendedName>
</protein>